<accession>A0A9W6XB52</accession>
<keyword evidence="3" id="KW-1185">Reference proteome</keyword>
<organism evidence="2 3">
    <name type="scientific">Phytophthora fragariaefolia</name>
    <dbReference type="NCBI Taxonomy" id="1490495"/>
    <lineage>
        <taxon>Eukaryota</taxon>
        <taxon>Sar</taxon>
        <taxon>Stramenopiles</taxon>
        <taxon>Oomycota</taxon>
        <taxon>Peronosporomycetes</taxon>
        <taxon>Peronosporales</taxon>
        <taxon>Peronosporaceae</taxon>
        <taxon>Phytophthora</taxon>
    </lineage>
</organism>
<dbReference type="AlphaFoldDB" id="A0A9W6XB52"/>
<feature type="region of interest" description="Disordered" evidence="1">
    <location>
        <begin position="78"/>
        <end position="101"/>
    </location>
</feature>
<dbReference type="Proteomes" id="UP001165121">
    <property type="component" value="Unassembled WGS sequence"/>
</dbReference>
<proteinExistence type="predicted"/>
<gene>
    <name evidence="2" type="ORF">Pfra01_000913600</name>
</gene>
<dbReference type="EMBL" id="BSXT01000841">
    <property type="protein sequence ID" value="GMF34975.1"/>
    <property type="molecule type" value="Genomic_DNA"/>
</dbReference>
<evidence type="ECO:0000313" key="2">
    <source>
        <dbReference type="EMBL" id="GMF34975.1"/>
    </source>
</evidence>
<name>A0A9W6XB52_9STRA</name>
<evidence type="ECO:0000313" key="3">
    <source>
        <dbReference type="Proteomes" id="UP001165121"/>
    </source>
</evidence>
<evidence type="ECO:0000256" key="1">
    <source>
        <dbReference type="SAM" id="MobiDB-lite"/>
    </source>
</evidence>
<reference evidence="2" key="1">
    <citation type="submission" date="2023-04" db="EMBL/GenBank/DDBJ databases">
        <title>Phytophthora fragariaefolia NBRC 109709.</title>
        <authorList>
            <person name="Ichikawa N."/>
            <person name="Sato H."/>
            <person name="Tonouchi N."/>
        </authorList>
    </citation>
    <scope>NUCLEOTIDE SEQUENCE</scope>
    <source>
        <strain evidence="2">NBRC 109709</strain>
    </source>
</reference>
<protein>
    <submittedName>
        <fullName evidence="2">Unnamed protein product</fullName>
    </submittedName>
</protein>
<dbReference type="OrthoDB" id="10555701at2759"/>
<comment type="caution">
    <text evidence="2">The sequence shown here is derived from an EMBL/GenBank/DDBJ whole genome shotgun (WGS) entry which is preliminary data.</text>
</comment>
<sequence>MLIWGTVYLLSARTFNHPSTTHFHSRISRASSSTYLHYRHLQNLYAATELEKETCIPYETGASTQQIEVILSPSPAPYDDSNVHADSRPYPVNRRKKKRGSKTVKIYKGSRYTKSWKSKKNLAYLCSTSKTTGCKVVLKNIPHGEWALQGDHICRRGVVLNGPISDETEAMKRMTDELATDNPAMSEKHIWEQVCEAFYGPDCEGLLKGLTEGR</sequence>